<dbReference type="Pfam" id="PF12309">
    <property type="entry name" value="KBP_C"/>
    <property type="match status" value="1"/>
</dbReference>
<proteinExistence type="inferred from homology"/>
<sequence>MGESNNSIVIELKEKFLKVNYLMKEASKTDPENEPYKSKYEARDILNDMTNLIVQHNQEEIAQNQLLDLLAVVCCLSSIIAYDVEEISTGTELAKKAYDMVANAMSPSRILCAMTCLNNLGFWASNQENYSPAQEYLELSESLYIRYNSEIKAPALEFEELFTGEKSFKNQDNDYEKCHTQTLFYLAQVYAKNNNPSKAAKYCHVTLKRQLTNIEDVIDWALNSATLSQFLIEQNAFVAARHHLAASTVIMENYSKKIDELLSADPENEELKAKTETARHRLADIYRCWAKYSIFLLNGSKERLLSSEGDKVDPPPQPPEILKGLEFTSLKEKTKELEQSVTVDFILTYEDAKPLFQKSQEWLNLAKGYYTLEDHASEHAAIVQDSSKLYHLLSFYQADEGIQCKLHKRRIDSLISVVNSLNPTYYMKVCREMWFEIGETCMTMADIKASQAKESNDNKNVLHCASKVKNLSLQGIKYLEDFVKSFILKSKEEKYPAEFEKTIILSYMYLGHLYATLNEPDKNAMIGFQEESLRCYGAIIDYCTAHPDVKKTYPEEYSICLEMVDLIPLKITRMKKMFNKSQPN</sequence>
<evidence type="ECO:0000256" key="2">
    <source>
        <dbReference type="ARBA" id="ARBA00010305"/>
    </source>
</evidence>
<reference evidence="6" key="1">
    <citation type="submission" date="2022-01" db="EMBL/GenBank/DDBJ databases">
        <authorList>
            <person name="King R."/>
        </authorList>
    </citation>
    <scope>NUCLEOTIDE SEQUENCE</scope>
</reference>
<dbReference type="GO" id="GO:0005856">
    <property type="term" value="C:cytoskeleton"/>
    <property type="evidence" value="ECO:0007669"/>
    <property type="project" value="UniProtKB-SubCell"/>
</dbReference>
<name>A0A9P0HLU5_NEZVI</name>
<dbReference type="InterPro" id="IPR022083">
    <property type="entry name" value="KBP"/>
</dbReference>
<dbReference type="EMBL" id="OV725082">
    <property type="protein sequence ID" value="CAH1404386.1"/>
    <property type="molecule type" value="Genomic_DNA"/>
</dbReference>
<accession>A0A9P0HLU5</accession>
<keyword evidence="5" id="KW-0206">Cytoskeleton</keyword>
<dbReference type="PANTHER" id="PTHR46321:SF1">
    <property type="entry name" value="KIF-BINDING PROTEIN"/>
    <property type="match status" value="1"/>
</dbReference>
<evidence type="ECO:0000313" key="6">
    <source>
        <dbReference type="EMBL" id="CAH1404386.1"/>
    </source>
</evidence>
<dbReference type="PANTHER" id="PTHR46321">
    <property type="entry name" value="KIF1-BINDING PROTEIN"/>
    <property type="match status" value="1"/>
</dbReference>
<gene>
    <name evidence="6" type="ORF">NEZAVI_LOCUS12805</name>
</gene>
<comment type="similarity">
    <text evidence="2">Belongs to the KIF-binding protein family.</text>
</comment>
<evidence type="ECO:0000256" key="1">
    <source>
        <dbReference type="ARBA" id="ARBA00004245"/>
    </source>
</evidence>
<evidence type="ECO:0000256" key="5">
    <source>
        <dbReference type="ARBA" id="ARBA00023212"/>
    </source>
</evidence>
<dbReference type="AlphaFoldDB" id="A0A9P0HLU5"/>
<evidence type="ECO:0000313" key="7">
    <source>
        <dbReference type="Proteomes" id="UP001152798"/>
    </source>
</evidence>
<keyword evidence="4" id="KW-0963">Cytoplasm</keyword>
<dbReference type="OrthoDB" id="409897at2759"/>
<dbReference type="GO" id="GO:0000226">
    <property type="term" value="P:microtubule cytoskeleton organization"/>
    <property type="evidence" value="ECO:0007669"/>
    <property type="project" value="TreeGrafter"/>
</dbReference>
<dbReference type="GO" id="GO:0021952">
    <property type="term" value="P:central nervous system projection neuron axonogenesis"/>
    <property type="evidence" value="ECO:0007669"/>
    <property type="project" value="TreeGrafter"/>
</dbReference>
<protein>
    <recommendedName>
        <fullName evidence="3">KIF-binding protein</fullName>
    </recommendedName>
</protein>
<dbReference type="GO" id="GO:1990535">
    <property type="term" value="P:neuron projection maintenance"/>
    <property type="evidence" value="ECO:0007669"/>
    <property type="project" value="TreeGrafter"/>
</dbReference>
<organism evidence="6 7">
    <name type="scientific">Nezara viridula</name>
    <name type="common">Southern green stink bug</name>
    <name type="synonym">Cimex viridulus</name>
    <dbReference type="NCBI Taxonomy" id="85310"/>
    <lineage>
        <taxon>Eukaryota</taxon>
        <taxon>Metazoa</taxon>
        <taxon>Ecdysozoa</taxon>
        <taxon>Arthropoda</taxon>
        <taxon>Hexapoda</taxon>
        <taxon>Insecta</taxon>
        <taxon>Pterygota</taxon>
        <taxon>Neoptera</taxon>
        <taxon>Paraneoptera</taxon>
        <taxon>Hemiptera</taxon>
        <taxon>Heteroptera</taxon>
        <taxon>Panheteroptera</taxon>
        <taxon>Pentatomomorpha</taxon>
        <taxon>Pentatomoidea</taxon>
        <taxon>Pentatomidae</taxon>
        <taxon>Pentatominae</taxon>
        <taxon>Nezara</taxon>
    </lineage>
</organism>
<keyword evidence="7" id="KW-1185">Reference proteome</keyword>
<comment type="subcellular location">
    <subcellularLocation>
        <location evidence="1">Cytoplasm</location>
        <location evidence="1">Cytoskeleton</location>
    </subcellularLocation>
</comment>
<dbReference type="Proteomes" id="UP001152798">
    <property type="component" value="Chromosome 6"/>
</dbReference>
<evidence type="ECO:0000256" key="3">
    <source>
        <dbReference type="ARBA" id="ARBA00016840"/>
    </source>
</evidence>
<evidence type="ECO:0000256" key="4">
    <source>
        <dbReference type="ARBA" id="ARBA00022490"/>
    </source>
</evidence>